<evidence type="ECO:0000256" key="3">
    <source>
        <dbReference type="ARBA" id="ARBA00022525"/>
    </source>
</evidence>
<dbReference type="Pfam" id="PF00340">
    <property type="entry name" value="IL1"/>
    <property type="match status" value="1"/>
</dbReference>
<evidence type="ECO:0000256" key="2">
    <source>
        <dbReference type="ARBA" id="ARBA00010448"/>
    </source>
</evidence>
<dbReference type="CDD" id="cd23298">
    <property type="entry name" value="beta-trefoil_IL18"/>
    <property type="match status" value="1"/>
</dbReference>
<keyword evidence="5" id="KW-1185">Reference proteome</keyword>
<evidence type="ECO:0000313" key="5">
    <source>
        <dbReference type="Proteomes" id="UP000261620"/>
    </source>
</evidence>
<accession>A0A3Q3XM07</accession>
<dbReference type="SUPFAM" id="SSF50353">
    <property type="entry name" value="Cytokine"/>
    <property type="match status" value="1"/>
</dbReference>
<dbReference type="STRING" id="94237.ENSMMOP00000025171"/>
<dbReference type="InterPro" id="IPR000975">
    <property type="entry name" value="IL-1_fam"/>
</dbReference>
<keyword evidence="3" id="KW-0964">Secreted</keyword>
<dbReference type="GO" id="GO:0006955">
    <property type="term" value="P:immune response"/>
    <property type="evidence" value="ECO:0007669"/>
    <property type="project" value="InterPro"/>
</dbReference>
<comment type="similarity">
    <text evidence="2">Belongs to the IL-1 family.</text>
</comment>
<dbReference type="AlphaFoldDB" id="A0A3Q3XM07"/>
<sequence>MSLVLTGFFLFQNADVDGDSFHISSVNPSVRKWIKSSDNKFLILNEEEKFQIEDRSTDWQESHPEYKFSIQIYKSDNKDQKMGRAVMLYINKGGKKKFMCCDEKSEIHPVEMDLPCYIEESAHRAVWYRRAVECQTSWYMFESSLYPSKFLGLQSNGDEGPLSKLVLHHKNPDEVDDCCHIILAN</sequence>
<dbReference type="OMA" id="DAFRRCE"/>
<reference evidence="4" key="1">
    <citation type="submission" date="2025-08" db="UniProtKB">
        <authorList>
            <consortium name="Ensembl"/>
        </authorList>
    </citation>
    <scope>IDENTIFICATION</scope>
</reference>
<organism evidence="4 5">
    <name type="scientific">Mola mola</name>
    <name type="common">Ocean sunfish</name>
    <name type="synonym">Tetraodon mola</name>
    <dbReference type="NCBI Taxonomy" id="94237"/>
    <lineage>
        <taxon>Eukaryota</taxon>
        <taxon>Metazoa</taxon>
        <taxon>Chordata</taxon>
        <taxon>Craniata</taxon>
        <taxon>Vertebrata</taxon>
        <taxon>Euteleostomi</taxon>
        <taxon>Actinopterygii</taxon>
        <taxon>Neopterygii</taxon>
        <taxon>Teleostei</taxon>
        <taxon>Neoteleostei</taxon>
        <taxon>Acanthomorphata</taxon>
        <taxon>Eupercaria</taxon>
        <taxon>Tetraodontiformes</taxon>
        <taxon>Molidae</taxon>
        <taxon>Mola</taxon>
    </lineage>
</organism>
<comment type="subcellular location">
    <subcellularLocation>
        <location evidence="1">Secreted</location>
    </subcellularLocation>
</comment>
<evidence type="ECO:0000256" key="1">
    <source>
        <dbReference type="ARBA" id="ARBA00004613"/>
    </source>
</evidence>
<dbReference type="GO" id="GO:0005125">
    <property type="term" value="F:cytokine activity"/>
    <property type="evidence" value="ECO:0007669"/>
    <property type="project" value="InterPro"/>
</dbReference>
<dbReference type="Ensembl" id="ENSMMOT00000025593.1">
    <property type="protein sequence ID" value="ENSMMOP00000025171.1"/>
    <property type="gene ID" value="ENSMMOG00000019118.1"/>
</dbReference>
<dbReference type="Proteomes" id="UP000261620">
    <property type="component" value="Unplaced"/>
</dbReference>
<proteinExistence type="inferred from homology"/>
<dbReference type="InterPro" id="IPR008996">
    <property type="entry name" value="IL1/FGF"/>
</dbReference>
<dbReference type="GO" id="GO:0006954">
    <property type="term" value="P:inflammatory response"/>
    <property type="evidence" value="ECO:0007669"/>
    <property type="project" value="InterPro"/>
</dbReference>
<dbReference type="GO" id="GO:0005615">
    <property type="term" value="C:extracellular space"/>
    <property type="evidence" value="ECO:0007669"/>
    <property type="project" value="InterPro"/>
</dbReference>
<protein>
    <submittedName>
        <fullName evidence="4">Uncharacterized protein</fullName>
    </submittedName>
</protein>
<reference evidence="4" key="2">
    <citation type="submission" date="2025-09" db="UniProtKB">
        <authorList>
            <consortium name="Ensembl"/>
        </authorList>
    </citation>
    <scope>IDENTIFICATION</scope>
</reference>
<dbReference type="Gene3D" id="2.80.10.50">
    <property type="match status" value="1"/>
</dbReference>
<evidence type="ECO:0000313" key="4">
    <source>
        <dbReference type="Ensembl" id="ENSMMOP00000025171.1"/>
    </source>
</evidence>
<name>A0A3Q3XM07_MOLML</name>